<comment type="caution">
    <text evidence="1">The sequence shown here is derived from an EMBL/GenBank/DDBJ whole genome shotgun (WGS) entry which is preliminary data.</text>
</comment>
<keyword evidence="2" id="KW-1185">Reference proteome</keyword>
<dbReference type="Pfam" id="PF02620">
    <property type="entry name" value="YceD"/>
    <property type="match status" value="1"/>
</dbReference>
<dbReference type="PANTHER" id="PTHR34374">
    <property type="entry name" value="LARGE RIBOSOMAL RNA SUBUNIT ACCUMULATION PROTEIN YCED HOMOLOG 1, CHLOROPLASTIC"/>
    <property type="match status" value="1"/>
</dbReference>
<organism evidence="1 2">
    <name type="scientific">Alkaliphilus serpentinus</name>
    <dbReference type="NCBI Taxonomy" id="1482731"/>
    <lineage>
        <taxon>Bacteria</taxon>
        <taxon>Bacillati</taxon>
        <taxon>Bacillota</taxon>
        <taxon>Clostridia</taxon>
        <taxon>Peptostreptococcales</taxon>
        <taxon>Natronincolaceae</taxon>
        <taxon>Alkaliphilus</taxon>
    </lineage>
</organism>
<dbReference type="Proteomes" id="UP000465601">
    <property type="component" value="Unassembled WGS sequence"/>
</dbReference>
<reference evidence="1 2" key="1">
    <citation type="submission" date="2019-10" db="EMBL/GenBank/DDBJ databases">
        <title>Alkaliphilus serpentinus sp. nov. and Alkaliphilus pronyensis sp. nov., two novel anaerobic alkaliphilic species isolated from the serpentinized-hosted hydrothermal field of the Prony Bay (New Caledonia).</title>
        <authorList>
            <person name="Postec A."/>
        </authorList>
    </citation>
    <scope>NUCLEOTIDE SEQUENCE [LARGE SCALE GENOMIC DNA]</scope>
    <source>
        <strain evidence="1 2">LacT</strain>
    </source>
</reference>
<sequence length="176" mass="20188">MKVDLNLLKKEKKNQVDLNLQLNLDTINYYGDKFLLPNPISLEGKIYNVSNEFFLACQVKTLMEVSCSRCLKPFTYDYSSKINVQLVEEKEVLNEDDDLEDIFFYHDGIISLEDIVKENIIMNIPIQLLCSEACKGICAGCGEDLNDKECKCITEENHDDGIDPRLAKLKKLLQQD</sequence>
<dbReference type="AlphaFoldDB" id="A0A833HPZ8"/>
<dbReference type="EMBL" id="WBZB01000013">
    <property type="protein sequence ID" value="KAB3531425.1"/>
    <property type="molecule type" value="Genomic_DNA"/>
</dbReference>
<accession>A0A833HPZ8</accession>
<protein>
    <submittedName>
        <fullName evidence="1">DUF177 domain-containing protein</fullName>
    </submittedName>
</protein>
<proteinExistence type="predicted"/>
<name>A0A833HPZ8_9FIRM</name>
<gene>
    <name evidence="1" type="ORF">F8153_04400</name>
</gene>
<dbReference type="InterPro" id="IPR003772">
    <property type="entry name" value="YceD"/>
</dbReference>
<evidence type="ECO:0000313" key="2">
    <source>
        <dbReference type="Proteomes" id="UP000465601"/>
    </source>
</evidence>
<dbReference type="RefSeq" id="WP_151865152.1">
    <property type="nucleotide sequence ID" value="NZ_WBZB01000013.1"/>
</dbReference>
<evidence type="ECO:0000313" key="1">
    <source>
        <dbReference type="EMBL" id="KAB3531425.1"/>
    </source>
</evidence>
<dbReference type="OrthoDB" id="9790372at2"/>
<dbReference type="PANTHER" id="PTHR34374:SF1">
    <property type="entry name" value="LARGE RIBOSOMAL RNA SUBUNIT ACCUMULATION PROTEIN YCED HOMOLOG 1, CHLOROPLASTIC"/>
    <property type="match status" value="1"/>
</dbReference>